<feature type="compositionally biased region" description="Polar residues" evidence="9">
    <location>
        <begin position="97"/>
        <end position="109"/>
    </location>
</feature>
<gene>
    <name evidence="10" type="ORF">UFOPK3773_01652</name>
    <name evidence="11" type="ORF">UFOPK3992_01009</name>
</gene>
<evidence type="ECO:0000256" key="5">
    <source>
        <dbReference type="ARBA" id="ARBA00022927"/>
    </source>
</evidence>
<comment type="subcellular location">
    <subcellularLocation>
        <location evidence="1">Cell membrane</location>
        <topology evidence="1">Single-pass membrane protein</topology>
    </subcellularLocation>
</comment>
<keyword evidence="2" id="KW-0813">Transport</keyword>
<dbReference type="InterPro" id="IPR003849">
    <property type="entry name" value="Preprotein_translocase_YajC"/>
</dbReference>
<evidence type="ECO:0000313" key="10">
    <source>
        <dbReference type="EMBL" id="CAB4955388.1"/>
    </source>
</evidence>
<evidence type="ECO:0000256" key="8">
    <source>
        <dbReference type="ARBA" id="ARBA00023136"/>
    </source>
</evidence>
<accession>A0A6J7KGJ8</accession>
<dbReference type="GO" id="GO:0015031">
    <property type="term" value="P:protein transport"/>
    <property type="evidence" value="ECO:0007669"/>
    <property type="project" value="UniProtKB-KW"/>
</dbReference>
<evidence type="ECO:0000256" key="9">
    <source>
        <dbReference type="SAM" id="MobiDB-lite"/>
    </source>
</evidence>
<evidence type="ECO:0000256" key="6">
    <source>
        <dbReference type="ARBA" id="ARBA00022989"/>
    </source>
</evidence>
<name>A0A6J7KGJ8_9ZZZZ</name>
<protein>
    <submittedName>
        <fullName evidence="10">Unannotated protein</fullName>
    </submittedName>
</protein>
<dbReference type="AlphaFoldDB" id="A0A6J7KGJ8"/>
<keyword evidence="3" id="KW-1003">Cell membrane</keyword>
<dbReference type="EMBL" id="CAFBNF010000214">
    <property type="protein sequence ID" value="CAB4955388.1"/>
    <property type="molecule type" value="Genomic_DNA"/>
</dbReference>
<sequence>MEGMFPLFFLVAMAGAFWLLVLRPAKARARAQQALVNSVAPGTRVLTSAGIIATVVERGEGEMRVEIAPGVVVTVVDQAVARVLPSEGPDIAEGTESDASASSPETGTN</sequence>
<evidence type="ECO:0000256" key="3">
    <source>
        <dbReference type="ARBA" id="ARBA00022475"/>
    </source>
</evidence>
<dbReference type="PRINTS" id="PR01853">
    <property type="entry name" value="YAJCTRNLCASE"/>
</dbReference>
<dbReference type="Pfam" id="PF02699">
    <property type="entry name" value="YajC"/>
    <property type="match status" value="1"/>
</dbReference>
<keyword evidence="7" id="KW-0811">Translocation</keyword>
<dbReference type="PANTHER" id="PTHR33909:SF1">
    <property type="entry name" value="SEC TRANSLOCON ACCESSORY COMPLEX SUBUNIT YAJC"/>
    <property type="match status" value="1"/>
</dbReference>
<dbReference type="PANTHER" id="PTHR33909">
    <property type="entry name" value="SEC TRANSLOCON ACCESSORY COMPLEX SUBUNIT YAJC"/>
    <property type="match status" value="1"/>
</dbReference>
<keyword evidence="8" id="KW-0472">Membrane</keyword>
<proteinExistence type="predicted"/>
<dbReference type="NCBIfam" id="TIGR00739">
    <property type="entry name" value="yajC"/>
    <property type="match status" value="1"/>
</dbReference>
<dbReference type="SMART" id="SM01323">
    <property type="entry name" value="YajC"/>
    <property type="match status" value="1"/>
</dbReference>
<keyword evidence="4" id="KW-0812">Transmembrane</keyword>
<dbReference type="EMBL" id="CAFBOZ010000132">
    <property type="protein sequence ID" value="CAB5006401.1"/>
    <property type="molecule type" value="Genomic_DNA"/>
</dbReference>
<evidence type="ECO:0000256" key="2">
    <source>
        <dbReference type="ARBA" id="ARBA00022448"/>
    </source>
</evidence>
<organism evidence="10">
    <name type="scientific">freshwater metagenome</name>
    <dbReference type="NCBI Taxonomy" id="449393"/>
    <lineage>
        <taxon>unclassified sequences</taxon>
        <taxon>metagenomes</taxon>
        <taxon>ecological metagenomes</taxon>
    </lineage>
</organism>
<dbReference type="GO" id="GO:0005886">
    <property type="term" value="C:plasma membrane"/>
    <property type="evidence" value="ECO:0007669"/>
    <property type="project" value="UniProtKB-SubCell"/>
</dbReference>
<evidence type="ECO:0000256" key="1">
    <source>
        <dbReference type="ARBA" id="ARBA00004162"/>
    </source>
</evidence>
<evidence type="ECO:0000256" key="4">
    <source>
        <dbReference type="ARBA" id="ARBA00022692"/>
    </source>
</evidence>
<evidence type="ECO:0000256" key="7">
    <source>
        <dbReference type="ARBA" id="ARBA00023010"/>
    </source>
</evidence>
<keyword evidence="5" id="KW-0653">Protein transport</keyword>
<keyword evidence="6" id="KW-1133">Transmembrane helix</keyword>
<reference evidence="10" key="1">
    <citation type="submission" date="2020-05" db="EMBL/GenBank/DDBJ databases">
        <authorList>
            <person name="Chiriac C."/>
            <person name="Salcher M."/>
            <person name="Ghai R."/>
            <person name="Kavagutti S V."/>
        </authorList>
    </citation>
    <scope>NUCLEOTIDE SEQUENCE</scope>
</reference>
<evidence type="ECO:0000313" key="11">
    <source>
        <dbReference type="EMBL" id="CAB5006401.1"/>
    </source>
</evidence>
<feature type="region of interest" description="Disordered" evidence="9">
    <location>
        <begin position="86"/>
        <end position="109"/>
    </location>
</feature>